<dbReference type="PANTHER" id="PTHR11761:SF8">
    <property type="entry name" value="LARGE RIBOSOMAL SUBUNIT PROTEIN UL14"/>
    <property type="match status" value="1"/>
</dbReference>
<dbReference type="InterPro" id="IPR000218">
    <property type="entry name" value="Ribosomal_uL14"/>
</dbReference>
<dbReference type="GO" id="GO:0003735">
    <property type="term" value="F:structural constituent of ribosome"/>
    <property type="evidence" value="ECO:0007669"/>
    <property type="project" value="InterPro"/>
</dbReference>
<dbReference type="Pfam" id="PF00238">
    <property type="entry name" value="Ribosomal_L14"/>
    <property type="match status" value="1"/>
</dbReference>
<dbReference type="GO" id="GO:0022625">
    <property type="term" value="C:cytosolic large ribosomal subunit"/>
    <property type="evidence" value="ECO:0007669"/>
    <property type="project" value="TreeGrafter"/>
</dbReference>
<dbReference type="GO" id="GO:0070180">
    <property type="term" value="F:large ribosomal subunit rRNA binding"/>
    <property type="evidence" value="ECO:0007669"/>
    <property type="project" value="TreeGrafter"/>
</dbReference>
<feature type="domain" description="Transposase-associated" evidence="7">
    <location>
        <begin position="127"/>
        <end position="200"/>
    </location>
</feature>
<protein>
    <recommendedName>
        <fullName evidence="7">Transposase-associated domain-containing protein</fullName>
    </recommendedName>
</protein>
<dbReference type="PANTHER" id="PTHR11761">
    <property type="entry name" value="50S/60S RIBOSOMAL PROTEIN L14/L23"/>
    <property type="match status" value="1"/>
</dbReference>
<dbReference type="GO" id="GO:0006412">
    <property type="term" value="P:translation"/>
    <property type="evidence" value="ECO:0007669"/>
    <property type="project" value="InterPro"/>
</dbReference>
<evidence type="ECO:0000256" key="2">
    <source>
        <dbReference type="ARBA" id="ARBA00022980"/>
    </source>
</evidence>
<gene>
    <name evidence="8" type="ORF">RDI58_019763</name>
</gene>
<dbReference type="Pfam" id="PF13963">
    <property type="entry name" value="Transpos_assoc"/>
    <property type="match status" value="1"/>
</dbReference>
<evidence type="ECO:0000256" key="5">
    <source>
        <dbReference type="SAM" id="MobiDB-lite"/>
    </source>
</evidence>
<feature type="transmembrane region" description="Helical" evidence="6">
    <location>
        <begin position="104"/>
        <end position="125"/>
    </location>
</feature>
<evidence type="ECO:0000256" key="1">
    <source>
        <dbReference type="ARBA" id="ARBA00010745"/>
    </source>
</evidence>
<dbReference type="CDD" id="cd00337">
    <property type="entry name" value="Ribosomal_uL14"/>
    <property type="match status" value="1"/>
</dbReference>
<dbReference type="InterPro" id="IPR029480">
    <property type="entry name" value="Transpos_assoc"/>
</dbReference>
<dbReference type="Proteomes" id="UP001371456">
    <property type="component" value="Unassembled WGS sequence"/>
</dbReference>
<evidence type="ECO:0000313" key="8">
    <source>
        <dbReference type="EMBL" id="KAK6781967.1"/>
    </source>
</evidence>
<feature type="region of interest" description="Disordered" evidence="5">
    <location>
        <begin position="358"/>
        <end position="392"/>
    </location>
</feature>
<dbReference type="SMART" id="SM01374">
    <property type="entry name" value="Ribosomal_L14"/>
    <property type="match status" value="1"/>
</dbReference>
<evidence type="ECO:0000256" key="3">
    <source>
        <dbReference type="ARBA" id="ARBA00023274"/>
    </source>
</evidence>
<evidence type="ECO:0000256" key="4">
    <source>
        <dbReference type="RuleBase" id="RU003949"/>
    </source>
</evidence>
<dbReference type="InterPro" id="IPR036853">
    <property type="entry name" value="Ribosomal_uL14_sf"/>
</dbReference>
<keyword evidence="6" id="KW-1133">Transmembrane helix</keyword>
<feature type="compositionally biased region" description="Polar residues" evidence="5">
    <location>
        <begin position="363"/>
        <end position="377"/>
    </location>
</feature>
<keyword evidence="9" id="KW-1185">Reference proteome</keyword>
<dbReference type="AlphaFoldDB" id="A0AAN8TB76"/>
<dbReference type="Gene3D" id="2.40.150.20">
    <property type="entry name" value="Ribosomal protein L14"/>
    <property type="match status" value="1"/>
</dbReference>
<name>A0AAN8TB76_SOLBU</name>
<proteinExistence type="inferred from homology"/>
<dbReference type="SUPFAM" id="SSF50193">
    <property type="entry name" value="Ribosomal protein L14"/>
    <property type="match status" value="1"/>
</dbReference>
<comment type="similarity">
    <text evidence="1 4">Belongs to the universal ribosomal protein uL14 family.</text>
</comment>
<sequence length="440" mass="50790">MVIVLKIFWDRDEQHHPGCRNKNDYVPPSLSVAATVNCADNTGAKNLYIISVKGIKGRLNRLPSACVGDIVMASVKKGKPDLNRKVMPAVIVRQRKTWRRKDGVFMYFEGFTGLFVCTLQVIYLMDKSWINILNRLDPLYENGTKEFLHFASLDRPDASAILCPCRKCRNMKFVRKDLIVEHIVVNGFLTSYTSWIYHGEELFSSKLVNQLDKGDEMQDMLHEAFGIPPTSNFVDMDTNAEGFDGSNKHNTGFDKKTEEFFRLLKEAERELYPGSKYSLLAFLVRLLHLKCINGWSNKSFSILLELLKDVLPEGETLPKSFYDSKKIIKDLGLEYKKIHACPNDCMIYWNDKKDRTSYDVETKSNPPLRNDVLSNETTDQEDRQSSREKGFKLDDITRAQAHKYVLFNSTSTTSYRDEHIKEIKKENPHLSRHNVDRIHN</sequence>
<keyword evidence="6" id="KW-0812">Transmembrane</keyword>
<feature type="compositionally biased region" description="Basic and acidic residues" evidence="5">
    <location>
        <begin position="380"/>
        <end position="392"/>
    </location>
</feature>
<dbReference type="EMBL" id="JBANQN010000008">
    <property type="protein sequence ID" value="KAK6781967.1"/>
    <property type="molecule type" value="Genomic_DNA"/>
</dbReference>
<evidence type="ECO:0000259" key="7">
    <source>
        <dbReference type="Pfam" id="PF13963"/>
    </source>
</evidence>
<keyword evidence="6" id="KW-0472">Membrane</keyword>
<keyword evidence="2 4" id="KW-0689">Ribosomal protein</keyword>
<dbReference type="HAMAP" id="MF_01367">
    <property type="entry name" value="Ribosomal_uL14"/>
    <property type="match status" value="1"/>
</dbReference>
<organism evidence="8 9">
    <name type="scientific">Solanum bulbocastanum</name>
    <name type="common">Wild potato</name>
    <dbReference type="NCBI Taxonomy" id="147425"/>
    <lineage>
        <taxon>Eukaryota</taxon>
        <taxon>Viridiplantae</taxon>
        <taxon>Streptophyta</taxon>
        <taxon>Embryophyta</taxon>
        <taxon>Tracheophyta</taxon>
        <taxon>Spermatophyta</taxon>
        <taxon>Magnoliopsida</taxon>
        <taxon>eudicotyledons</taxon>
        <taxon>Gunneridae</taxon>
        <taxon>Pentapetalae</taxon>
        <taxon>asterids</taxon>
        <taxon>lamiids</taxon>
        <taxon>Solanales</taxon>
        <taxon>Solanaceae</taxon>
        <taxon>Solanoideae</taxon>
        <taxon>Solaneae</taxon>
        <taxon>Solanum</taxon>
    </lineage>
</organism>
<evidence type="ECO:0000256" key="6">
    <source>
        <dbReference type="SAM" id="Phobius"/>
    </source>
</evidence>
<keyword evidence="3 4" id="KW-0687">Ribonucleoprotein</keyword>
<accession>A0AAN8TB76</accession>
<reference evidence="8 9" key="1">
    <citation type="submission" date="2024-02" db="EMBL/GenBank/DDBJ databases">
        <title>de novo genome assembly of Solanum bulbocastanum strain 11H21.</title>
        <authorList>
            <person name="Hosaka A.J."/>
        </authorList>
    </citation>
    <scope>NUCLEOTIDE SEQUENCE [LARGE SCALE GENOMIC DNA]</scope>
    <source>
        <tissue evidence="8">Young leaves</tissue>
    </source>
</reference>
<comment type="caution">
    <text evidence="8">The sequence shown here is derived from an EMBL/GenBank/DDBJ whole genome shotgun (WGS) entry which is preliminary data.</text>
</comment>
<evidence type="ECO:0000313" key="9">
    <source>
        <dbReference type="Proteomes" id="UP001371456"/>
    </source>
</evidence>